<dbReference type="AlphaFoldDB" id="A0A0M4QUG3"/>
<sequence length="66" mass="7804">MCRAGPTREQFDTTSYKKFSYRRRCHNDQFRPAQPGLFENLFVPGEKYVRTDGLCFKDEIPVSPDR</sequence>
<name>A0A0M4QUG3_9MICC</name>
<evidence type="ECO:0000313" key="1">
    <source>
        <dbReference type="EMBL" id="ALE91173.1"/>
    </source>
</evidence>
<organism evidence="1 2">
    <name type="scientific">Arthrobacter alpinus</name>
    <dbReference type="NCBI Taxonomy" id="656366"/>
    <lineage>
        <taxon>Bacteria</taxon>
        <taxon>Bacillati</taxon>
        <taxon>Actinomycetota</taxon>
        <taxon>Actinomycetes</taxon>
        <taxon>Micrococcales</taxon>
        <taxon>Micrococcaceae</taxon>
        <taxon>Arthrobacter</taxon>
    </lineage>
</organism>
<gene>
    <name evidence="1" type="ORF">AOC05_00345</name>
</gene>
<proteinExistence type="predicted"/>
<dbReference type="KEGG" id="aaq:AOC05_00345"/>
<accession>A0A0M4QUG3</accession>
<dbReference type="Proteomes" id="UP000062833">
    <property type="component" value="Chromosome"/>
</dbReference>
<reference evidence="2" key="1">
    <citation type="submission" date="2015-09" db="EMBL/GenBank/DDBJ databases">
        <title>Complete genome of Arthrobacter alpinus strain R3.8.</title>
        <authorList>
            <person name="See-Too W.S."/>
            <person name="Chan K.G."/>
        </authorList>
    </citation>
    <scope>NUCLEOTIDE SEQUENCE [LARGE SCALE GENOMIC DNA]</scope>
    <source>
        <strain evidence="2">R3.8</strain>
    </source>
</reference>
<protein>
    <submittedName>
        <fullName evidence="1">Uncharacterized protein</fullName>
    </submittedName>
</protein>
<dbReference type="EMBL" id="CP012677">
    <property type="protein sequence ID" value="ALE91173.1"/>
    <property type="molecule type" value="Genomic_DNA"/>
</dbReference>
<evidence type="ECO:0000313" key="2">
    <source>
        <dbReference type="Proteomes" id="UP000062833"/>
    </source>
</evidence>
<keyword evidence="2" id="KW-1185">Reference proteome</keyword>